<organism evidence="1">
    <name type="scientific">marine metagenome</name>
    <dbReference type="NCBI Taxonomy" id="408172"/>
    <lineage>
        <taxon>unclassified sequences</taxon>
        <taxon>metagenomes</taxon>
        <taxon>ecological metagenomes</taxon>
    </lineage>
</organism>
<sequence>MPKESPRHPACTSPIVFELLLTKNIGKQSATFIEHTRFPPLFIIPSAAA</sequence>
<reference evidence="1" key="1">
    <citation type="submission" date="2018-05" db="EMBL/GenBank/DDBJ databases">
        <authorList>
            <person name="Lanie J.A."/>
            <person name="Ng W.-L."/>
            <person name="Kazmierczak K.M."/>
            <person name="Andrzejewski T.M."/>
            <person name="Davidsen T.M."/>
            <person name="Wayne K.J."/>
            <person name="Tettelin H."/>
            <person name="Glass J.I."/>
            <person name="Rusch D."/>
            <person name="Podicherti R."/>
            <person name="Tsui H.-C.T."/>
            <person name="Winkler M.E."/>
        </authorList>
    </citation>
    <scope>NUCLEOTIDE SEQUENCE</scope>
</reference>
<accession>A0A381RR92</accession>
<protein>
    <submittedName>
        <fullName evidence="1">Uncharacterized protein</fullName>
    </submittedName>
</protein>
<dbReference type="AlphaFoldDB" id="A0A381RR92"/>
<evidence type="ECO:0000313" key="1">
    <source>
        <dbReference type="EMBL" id="SUZ91373.1"/>
    </source>
</evidence>
<dbReference type="EMBL" id="UINC01001969">
    <property type="protein sequence ID" value="SUZ91373.1"/>
    <property type="molecule type" value="Genomic_DNA"/>
</dbReference>
<proteinExistence type="predicted"/>
<gene>
    <name evidence="1" type="ORF">METZ01_LOCUS44227</name>
</gene>
<name>A0A381RR92_9ZZZZ</name>